<keyword evidence="2" id="KW-1185">Reference proteome</keyword>
<accession>A0A1Z4JR88</accession>
<protein>
    <submittedName>
        <fullName evidence="1">Uncharacterized protein</fullName>
    </submittedName>
</protein>
<dbReference type="Proteomes" id="UP000217895">
    <property type="component" value="Plasmid Plasmid1 dna"/>
</dbReference>
<gene>
    <name evidence="1" type="ORF">NIES2135_61010</name>
</gene>
<organism evidence="1 2">
    <name type="scientific">Leptolyngbya boryana NIES-2135</name>
    <dbReference type="NCBI Taxonomy" id="1973484"/>
    <lineage>
        <taxon>Bacteria</taxon>
        <taxon>Bacillati</taxon>
        <taxon>Cyanobacteriota</taxon>
        <taxon>Cyanophyceae</taxon>
        <taxon>Leptolyngbyales</taxon>
        <taxon>Leptolyngbyaceae</taxon>
        <taxon>Leptolyngbya group</taxon>
        <taxon>Leptolyngbya</taxon>
    </lineage>
</organism>
<reference evidence="1 2" key="1">
    <citation type="submission" date="2017-06" db="EMBL/GenBank/DDBJ databases">
        <title>Genome sequencing of cyanobaciteial culture collection at National Institute for Environmental Studies (NIES).</title>
        <authorList>
            <person name="Hirose Y."/>
            <person name="Shimura Y."/>
            <person name="Fujisawa T."/>
            <person name="Nakamura Y."/>
            <person name="Kawachi M."/>
        </authorList>
    </citation>
    <scope>NUCLEOTIDE SEQUENCE [LARGE SCALE GENOMIC DNA]</scope>
    <source>
        <strain evidence="1 2">NIES-2135</strain>
        <plasmid evidence="2">Plasmid Plasmid1 dna</plasmid>
    </source>
</reference>
<geneLocation type="plasmid" evidence="1">
    <name>plasmid1</name>
</geneLocation>
<name>A0A1Z4JR88_LEPBY</name>
<proteinExistence type="predicted"/>
<dbReference type="EMBL" id="AP018204">
    <property type="protein sequence ID" value="BAY59224.1"/>
    <property type="molecule type" value="Genomic_DNA"/>
</dbReference>
<evidence type="ECO:0000313" key="2">
    <source>
        <dbReference type="Proteomes" id="UP000217895"/>
    </source>
</evidence>
<evidence type="ECO:0000313" key="1">
    <source>
        <dbReference type="EMBL" id="BAY59224.1"/>
    </source>
</evidence>
<sequence>MRSIRFAVEKPFPLKILVMKQVATRETVLARFASLQKREGAFMTRQVFTFEAGGQHHALEL</sequence>
<keyword evidence="1" id="KW-0614">Plasmid</keyword>
<dbReference type="AlphaFoldDB" id="A0A1Z4JR88"/>